<evidence type="ECO:0000313" key="3">
    <source>
        <dbReference type="Proteomes" id="UP000034182"/>
    </source>
</evidence>
<dbReference type="AlphaFoldDB" id="A0A0G2FW82"/>
<feature type="compositionally biased region" description="Low complexity" evidence="1">
    <location>
        <begin position="341"/>
        <end position="356"/>
    </location>
</feature>
<protein>
    <submittedName>
        <fullName evidence="2">Uncharacterized protein</fullName>
    </submittedName>
</protein>
<dbReference type="EMBL" id="LAQI01000175">
    <property type="protein sequence ID" value="KKY16083.1"/>
    <property type="molecule type" value="Genomic_DNA"/>
</dbReference>
<feature type="region of interest" description="Disordered" evidence="1">
    <location>
        <begin position="238"/>
        <end position="385"/>
    </location>
</feature>
<reference evidence="2 3" key="1">
    <citation type="submission" date="2015-03" db="EMBL/GenBank/DDBJ databases">
        <authorList>
            <person name="Morales-Cruz A."/>
            <person name="Amrine K.C."/>
            <person name="Cantu D."/>
        </authorList>
    </citation>
    <scope>NUCLEOTIDE SEQUENCE [LARGE SCALE GENOMIC DNA]</scope>
    <source>
        <strain evidence="2">DS831</strain>
    </source>
</reference>
<feature type="compositionally biased region" description="Polar residues" evidence="1">
    <location>
        <begin position="314"/>
        <end position="326"/>
    </location>
</feature>
<feature type="region of interest" description="Disordered" evidence="1">
    <location>
        <begin position="460"/>
        <end position="485"/>
    </location>
</feature>
<feature type="compositionally biased region" description="Low complexity" evidence="1">
    <location>
        <begin position="475"/>
        <end position="485"/>
    </location>
</feature>
<accession>A0A0G2FW82</accession>
<gene>
    <name evidence="2" type="ORF">UCDDS831_g07314</name>
</gene>
<feature type="compositionally biased region" description="Acidic residues" evidence="1">
    <location>
        <begin position="264"/>
        <end position="275"/>
    </location>
</feature>
<dbReference type="Proteomes" id="UP000034182">
    <property type="component" value="Unassembled WGS sequence"/>
</dbReference>
<feature type="compositionally biased region" description="Polar residues" evidence="1">
    <location>
        <begin position="371"/>
        <end position="385"/>
    </location>
</feature>
<sequence length="714" mass="71371">MPNLVSAVSSTDWYWSKLYVSTTLTAATKYIVINRKTNTTSTKIVYADLPEGFTLPPTDAAGTQAVVTTFGDLSTTIAYPTPYLSWASGYSWSGTLPTLDEKSQSVCSTVTGKASTTQTITDETQSIVRTQYKTETYDNGSVAISTDFDYDWVPEKTRTTSYETSTYATVLYGDTFQRTVPPADSGDQYGFLYTLVKNDTRIWPKSIETDAAYLSCSTPTYPAPAEALMTASFVTETSTSFEDGDDSPTTEKPTTEPKPTTSPEPEETTSPEPEETTSPTQPPATDADTSPAQQTTKPPSPASTAEAPPPNTALPSGNQETTNVSPPETVGTTANPPPSEASPSLPAAAPTASTEAGGDAGSVINQPPPSTFETVNIPTTDADGSSTSAAGIVIGSQTQPIFSTFIPAATQQSNSAVDASSGAPAASPSSIPVIVVGTQTLSAGQTATIGTVPVVVPVQTPPDAVSGDAPPPQTASSPLQVVPVQQPSPSSAAVTLANGATAIVNSASEVVVGGQTLQPGSNTVSVGGGDGENGNSAATVVLTTNAAGSSVIVAAGTTAALPPTAQPPPPDQVSAASGAPAAITLANGATASLNSASQVVVAGQTLQPGANTVSVAGDGENGNSVTATVVVLTTNAAGATVVVADGSTAFLPTNTNAVAGSTASAIVLPGGQTASLLDGTGTGASQVVVVDGTTLSAGANTIAAAGTNGRVDDG</sequence>
<name>A0A0G2FW82_9PEZI</name>
<reference evidence="2 3" key="2">
    <citation type="submission" date="2015-05" db="EMBL/GenBank/DDBJ databases">
        <title>Distinctive expansion of gene families associated with plant cell wall degradation and secondary metabolism in the genomes of grapevine trunk pathogens.</title>
        <authorList>
            <person name="Lawrence D.P."/>
            <person name="Travadon R."/>
            <person name="Rolshausen P.E."/>
            <person name="Baumgartner K."/>
        </authorList>
    </citation>
    <scope>NUCLEOTIDE SEQUENCE [LARGE SCALE GENOMIC DNA]</scope>
    <source>
        <strain evidence="2">DS831</strain>
    </source>
</reference>
<evidence type="ECO:0000313" key="2">
    <source>
        <dbReference type="EMBL" id="KKY16083.1"/>
    </source>
</evidence>
<organism evidence="2 3">
    <name type="scientific">Diplodia seriata</name>
    <dbReference type="NCBI Taxonomy" id="420778"/>
    <lineage>
        <taxon>Eukaryota</taxon>
        <taxon>Fungi</taxon>
        <taxon>Dikarya</taxon>
        <taxon>Ascomycota</taxon>
        <taxon>Pezizomycotina</taxon>
        <taxon>Dothideomycetes</taxon>
        <taxon>Dothideomycetes incertae sedis</taxon>
        <taxon>Botryosphaeriales</taxon>
        <taxon>Botryosphaeriaceae</taxon>
        <taxon>Diplodia</taxon>
    </lineage>
</organism>
<comment type="caution">
    <text evidence="2">The sequence shown here is derived from an EMBL/GenBank/DDBJ whole genome shotgun (WGS) entry which is preliminary data.</text>
</comment>
<proteinExistence type="predicted"/>
<evidence type="ECO:0000256" key="1">
    <source>
        <dbReference type="SAM" id="MobiDB-lite"/>
    </source>
</evidence>